<reference evidence="1 2" key="1">
    <citation type="journal article" date="2014" name="Am. J. Bot.">
        <title>Genome assembly and annotation for red clover (Trifolium pratense; Fabaceae).</title>
        <authorList>
            <person name="Istvanek J."/>
            <person name="Jaros M."/>
            <person name="Krenek A."/>
            <person name="Repkova J."/>
        </authorList>
    </citation>
    <scope>NUCLEOTIDE SEQUENCE [LARGE SCALE GENOMIC DNA]</scope>
    <source>
        <strain evidence="2">cv. Tatra</strain>
        <tissue evidence="1">Young leaves</tissue>
    </source>
</reference>
<dbReference type="Proteomes" id="UP000236291">
    <property type="component" value="Unassembled WGS sequence"/>
</dbReference>
<gene>
    <name evidence="1" type="ORF">L195_g062483</name>
</gene>
<protein>
    <submittedName>
        <fullName evidence="1">Uncharacterized protein</fullName>
    </submittedName>
</protein>
<reference evidence="1 2" key="2">
    <citation type="journal article" date="2017" name="Front. Plant Sci.">
        <title>Gene Classification and Mining of Molecular Markers Useful in Red Clover (Trifolium pratense) Breeding.</title>
        <authorList>
            <person name="Istvanek J."/>
            <person name="Dluhosova J."/>
            <person name="Dluhos P."/>
            <person name="Patkova L."/>
            <person name="Nedelnik J."/>
            <person name="Repkova J."/>
        </authorList>
    </citation>
    <scope>NUCLEOTIDE SEQUENCE [LARGE SCALE GENOMIC DNA]</scope>
    <source>
        <strain evidence="2">cv. Tatra</strain>
        <tissue evidence="1">Young leaves</tissue>
    </source>
</reference>
<dbReference type="EMBL" id="ASHM01176377">
    <property type="protein sequence ID" value="PNX65214.1"/>
    <property type="molecule type" value="Genomic_DNA"/>
</dbReference>
<name>A0A2K3KFX8_TRIPR</name>
<proteinExistence type="predicted"/>
<accession>A0A2K3KFX8</accession>
<comment type="caution">
    <text evidence="1">The sequence shown here is derived from an EMBL/GenBank/DDBJ whole genome shotgun (WGS) entry which is preliminary data.</text>
</comment>
<evidence type="ECO:0000313" key="1">
    <source>
        <dbReference type="EMBL" id="PNX65214.1"/>
    </source>
</evidence>
<sequence>GNNTEKCNDDAEKTEFYT</sequence>
<feature type="non-terminal residue" evidence="1">
    <location>
        <position position="1"/>
    </location>
</feature>
<organism evidence="1 2">
    <name type="scientific">Trifolium pratense</name>
    <name type="common">Red clover</name>
    <dbReference type="NCBI Taxonomy" id="57577"/>
    <lineage>
        <taxon>Eukaryota</taxon>
        <taxon>Viridiplantae</taxon>
        <taxon>Streptophyta</taxon>
        <taxon>Embryophyta</taxon>
        <taxon>Tracheophyta</taxon>
        <taxon>Spermatophyta</taxon>
        <taxon>Magnoliopsida</taxon>
        <taxon>eudicotyledons</taxon>
        <taxon>Gunneridae</taxon>
        <taxon>Pentapetalae</taxon>
        <taxon>rosids</taxon>
        <taxon>fabids</taxon>
        <taxon>Fabales</taxon>
        <taxon>Fabaceae</taxon>
        <taxon>Papilionoideae</taxon>
        <taxon>50 kb inversion clade</taxon>
        <taxon>NPAAA clade</taxon>
        <taxon>Hologalegina</taxon>
        <taxon>IRL clade</taxon>
        <taxon>Trifolieae</taxon>
        <taxon>Trifolium</taxon>
    </lineage>
</organism>
<dbReference type="AlphaFoldDB" id="A0A2K3KFX8"/>
<evidence type="ECO:0000313" key="2">
    <source>
        <dbReference type="Proteomes" id="UP000236291"/>
    </source>
</evidence>